<keyword evidence="4" id="KW-1185">Reference proteome</keyword>
<proteinExistence type="predicted"/>
<dbReference type="GO" id="GO:0004366">
    <property type="term" value="F:glycerol-3-phosphate O-acyltransferase activity"/>
    <property type="evidence" value="ECO:0007669"/>
    <property type="project" value="TreeGrafter"/>
</dbReference>
<comment type="caution">
    <text evidence="3">The sequence shown here is derived from an EMBL/GenBank/DDBJ whole genome shotgun (WGS) entry which is preliminary data.</text>
</comment>
<dbReference type="Pfam" id="PF01553">
    <property type="entry name" value="Acyltransferase"/>
    <property type="match status" value="1"/>
</dbReference>
<keyword evidence="3" id="KW-0808">Transferase</keyword>
<dbReference type="OrthoDB" id="9806008at2"/>
<dbReference type="PANTHER" id="PTHR31605">
    <property type="entry name" value="GLYCEROL-3-PHOSPHATE O-ACYLTRANSFERASE 1"/>
    <property type="match status" value="1"/>
</dbReference>
<gene>
    <name evidence="3" type="ORF">I595_3261</name>
</gene>
<organism evidence="3 4">
    <name type="scientific">Croceitalea dokdonensis DOKDO 023</name>
    <dbReference type="NCBI Taxonomy" id="1300341"/>
    <lineage>
        <taxon>Bacteria</taxon>
        <taxon>Pseudomonadati</taxon>
        <taxon>Bacteroidota</taxon>
        <taxon>Flavobacteriia</taxon>
        <taxon>Flavobacteriales</taxon>
        <taxon>Flavobacteriaceae</taxon>
        <taxon>Croceitalea</taxon>
    </lineage>
</organism>
<dbReference type="PANTHER" id="PTHR31605:SF0">
    <property type="entry name" value="GLYCEROL-3-PHOSPHATE O-ACYLTRANSFERASE 1"/>
    <property type="match status" value="1"/>
</dbReference>
<dbReference type="PATRIC" id="fig|1300341.3.peg.3409"/>
<reference evidence="3 4" key="1">
    <citation type="submission" date="2015-09" db="EMBL/GenBank/DDBJ databases">
        <title>Genome sequence of the marine flavobacterium Croceitalea dokdonensis DOKDO 023 that contains proton- and sodium-pumping rhodopsins.</title>
        <authorList>
            <person name="Kwon S.-K."/>
            <person name="Lee H.K."/>
            <person name="Kwak M.-J."/>
            <person name="Kim J.F."/>
        </authorList>
    </citation>
    <scope>NUCLEOTIDE SEQUENCE [LARGE SCALE GENOMIC DNA]</scope>
    <source>
        <strain evidence="3 4">DOKDO 023</strain>
    </source>
</reference>
<evidence type="ECO:0000313" key="3">
    <source>
        <dbReference type="EMBL" id="KPM30764.1"/>
    </source>
</evidence>
<feature type="transmembrane region" description="Helical" evidence="1">
    <location>
        <begin position="263"/>
        <end position="283"/>
    </location>
</feature>
<dbReference type="SMART" id="SM00563">
    <property type="entry name" value="PlsC"/>
    <property type="match status" value="1"/>
</dbReference>
<evidence type="ECO:0000259" key="2">
    <source>
        <dbReference type="SMART" id="SM00563"/>
    </source>
</evidence>
<dbReference type="AlphaFoldDB" id="A0A0N8H3J7"/>
<keyword evidence="1" id="KW-0472">Membrane</keyword>
<protein>
    <submittedName>
        <fullName evidence="3">Phospholipid/glycerol acyltransferase</fullName>
    </submittedName>
</protein>
<dbReference type="InterPro" id="IPR052744">
    <property type="entry name" value="GPAT/DAPAT"/>
</dbReference>
<dbReference type="CDD" id="cd07992">
    <property type="entry name" value="LPLAT_AAK14816-like"/>
    <property type="match status" value="1"/>
</dbReference>
<dbReference type="Proteomes" id="UP000050280">
    <property type="component" value="Unassembled WGS sequence"/>
</dbReference>
<evidence type="ECO:0000313" key="4">
    <source>
        <dbReference type="Proteomes" id="UP000050280"/>
    </source>
</evidence>
<dbReference type="EMBL" id="LDJX01000007">
    <property type="protein sequence ID" value="KPM30764.1"/>
    <property type="molecule type" value="Genomic_DNA"/>
</dbReference>
<feature type="domain" description="Phospholipid/glycerol acyltransferase" evidence="2">
    <location>
        <begin position="38"/>
        <end position="165"/>
    </location>
</feature>
<dbReference type="GO" id="GO:0016287">
    <property type="term" value="F:glycerone-phosphate O-acyltransferase activity"/>
    <property type="evidence" value="ECO:0007669"/>
    <property type="project" value="TreeGrafter"/>
</dbReference>
<dbReference type="STRING" id="1300341.I595_3261"/>
<sequence>MRNLGYYIIRYWMAISLFCYYRKITVVGKKNIPARTPVLFLSNHQNALMDILIIATNCSRKPWYLTRADVFKSKVLRPFFTFLQMLPVYRMRDGKANLKNNDTTFKLSGELLNQDEAILLFPEANHSLKRRVRPLSKGFTRLIFSALKQNPKLDITLVPIGQNYQDASTFPDSAAIYYGKPIKVQPLIAEDKRLVINTIKHEVSHALQGLTTHIQDEANYEAIHNQLQAQQQDFTKPIEVNATLATDLSNKRTMVYPRGIGSAVRVLFVVWNLPMIWLWRTFLKPKVPEMEFMDTFRFGFCAVGFPLFYAIALGTFSFALDLKTACLGVLGHAVFNLCCVKFLLPTSYRQKR</sequence>
<name>A0A0N8H3J7_9FLAO</name>
<dbReference type="GO" id="GO:0008654">
    <property type="term" value="P:phospholipid biosynthetic process"/>
    <property type="evidence" value="ECO:0007669"/>
    <property type="project" value="TreeGrafter"/>
</dbReference>
<accession>A0A0N8H3J7</accession>
<feature type="transmembrane region" description="Helical" evidence="1">
    <location>
        <begin position="295"/>
        <end position="316"/>
    </location>
</feature>
<dbReference type="RefSeq" id="WP_157449761.1">
    <property type="nucleotide sequence ID" value="NZ_LDJX01000007.1"/>
</dbReference>
<keyword evidence="1" id="KW-1133">Transmembrane helix</keyword>
<dbReference type="SUPFAM" id="SSF69593">
    <property type="entry name" value="Glycerol-3-phosphate (1)-acyltransferase"/>
    <property type="match status" value="1"/>
</dbReference>
<keyword evidence="1" id="KW-0812">Transmembrane</keyword>
<keyword evidence="3" id="KW-0012">Acyltransferase</keyword>
<evidence type="ECO:0000256" key="1">
    <source>
        <dbReference type="SAM" id="Phobius"/>
    </source>
</evidence>
<dbReference type="InterPro" id="IPR002123">
    <property type="entry name" value="Plipid/glycerol_acylTrfase"/>
</dbReference>